<dbReference type="SUPFAM" id="SSF51161">
    <property type="entry name" value="Trimeric LpxA-like enzymes"/>
    <property type="match status" value="1"/>
</dbReference>
<dbReference type="PANTHER" id="PTHR43300">
    <property type="entry name" value="ACETYLTRANSFERASE"/>
    <property type="match status" value="1"/>
</dbReference>
<dbReference type="PROSITE" id="PS00101">
    <property type="entry name" value="HEXAPEP_TRANSFERASES"/>
    <property type="match status" value="1"/>
</dbReference>
<dbReference type="EMBL" id="CP054569">
    <property type="protein sequence ID" value="QKQ50560.1"/>
    <property type="molecule type" value="Genomic_DNA"/>
</dbReference>
<dbReference type="AlphaFoldDB" id="A0A6N0JVL2"/>
<dbReference type="Pfam" id="PF00132">
    <property type="entry name" value="Hexapep"/>
    <property type="match status" value="1"/>
</dbReference>
<keyword evidence="2 5" id="KW-0808">Transferase</keyword>
<name>A0A6N0JVL2_ACHDE</name>
<sequence>MVSLGYIYTKVLKKMRGAAIANSRIHASSKVESGSAVIDSVFDRHSFCGYDCTIVACDVGAFCSIASGVVIGGARHPIEYASTSPVFLSHKDSVKKKYSRHVYSWNPRTRIGNDVWIGERALIKSGVTIGDGAVIGMGSIVTKDVPPYTIVAGNPAKIIRARFSPEISEGFLRLQWWNLPDDELTKLAPMFTNPELLLQTKGLL</sequence>
<evidence type="ECO:0000256" key="1">
    <source>
        <dbReference type="ARBA" id="ARBA00007274"/>
    </source>
</evidence>
<reference evidence="5 6" key="1">
    <citation type="submission" date="2020-05" db="EMBL/GenBank/DDBJ databases">
        <title>FDA dAtabase for Regulatory Grade micrObial Sequences (FDA-ARGOS): Supporting development and validation of Infectious Disease Dx tests.</title>
        <authorList>
            <person name="Sproer C."/>
            <person name="Gronow S."/>
            <person name="Severitt S."/>
            <person name="Schroder I."/>
            <person name="Tallon L."/>
            <person name="Sadzewicz L."/>
            <person name="Zhao X."/>
            <person name="Vavikolanu K."/>
            <person name="Mehta A."/>
            <person name="Aluvathingal J."/>
            <person name="Nadendla S."/>
            <person name="Myers T."/>
            <person name="Yan Y."/>
            <person name="Sichtig H."/>
        </authorList>
    </citation>
    <scope>NUCLEOTIDE SEQUENCE [LARGE SCALE GENOMIC DNA]</scope>
    <source>
        <strain evidence="5 6">FDAARGOS_787</strain>
    </source>
</reference>
<keyword evidence="4" id="KW-0012">Acyltransferase</keyword>
<gene>
    <name evidence="5" type="ORF">FOC81_29145</name>
</gene>
<keyword evidence="3" id="KW-0677">Repeat</keyword>
<evidence type="ECO:0000256" key="2">
    <source>
        <dbReference type="ARBA" id="ARBA00022679"/>
    </source>
</evidence>
<accession>A0A6N0JVL2</accession>
<dbReference type="CDD" id="cd03349">
    <property type="entry name" value="LbH_XAT"/>
    <property type="match status" value="1"/>
</dbReference>
<dbReference type="InterPro" id="IPR018357">
    <property type="entry name" value="Hexapep_transf_CS"/>
</dbReference>
<evidence type="ECO:0000313" key="6">
    <source>
        <dbReference type="Proteomes" id="UP000509782"/>
    </source>
</evidence>
<proteinExistence type="inferred from homology"/>
<evidence type="ECO:0000313" key="5">
    <source>
        <dbReference type="EMBL" id="QKQ50560.1"/>
    </source>
</evidence>
<dbReference type="InterPro" id="IPR050179">
    <property type="entry name" value="Trans_hexapeptide_repeat"/>
</dbReference>
<dbReference type="Gene3D" id="2.160.10.10">
    <property type="entry name" value="Hexapeptide repeat proteins"/>
    <property type="match status" value="1"/>
</dbReference>
<protein>
    <submittedName>
        <fullName evidence="5">CatB-related O-acetyltransferase</fullName>
    </submittedName>
</protein>
<dbReference type="InterPro" id="IPR011004">
    <property type="entry name" value="Trimer_LpxA-like_sf"/>
</dbReference>
<organism evidence="5 6">
    <name type="scientific">Achromobacter denitrificans</name>
    <name type="common">Alcaligenes denitrificans</name>
    <dbReference type="NCBI Taxonomy" id="32002"/>
    <lineage>
        <taxon>Bacteria</taxon>
        <taxon>Pseudomonadati</taxon>
        <taxon>Pseudomonadota</taxon>
        <taxon>Betaproteobacteria</taxon>
        <taxon>Burkholderiales</taxon>
        <taxon>Alcaligenaceae</taxon>
        <taxon>Achromobacter</taxon>
    </lineage>
</organism>
<evidence type="ECO:0000256" key="4">
    <source>
        <dbReference type="ARBA" id="ARBA00023315"/>
    </source>
</evidence>
<dbReference type="GO" id="GO:0016746">
    <property type="term" value="F:acyltransferase activity"/>
    <property type="evidence" value="ECO:0007669"/>
    <property type="project" value="UniProtKB-KW"/>
</dbReference>
<dbReference type="RefSeq" id="WP_174717288.1">
    <property type="nucleotide sequence ID" value="NZ_CP054569.1"/>
</dbReference>
<evidence type="ECO:0000256" key="3">
    <source>
        <dbReference type="ARBA" id="ARBA00022737"/>
    </source>
</evidence>
<dbReference type="PANTHER" id="PTHR43300:SF11">
    <property type="entry name" value="ACETYLTRANSFERASE RV3034C-RELATED"/>
    <property type="match status" value="1"/>
</dbReference>
<comment type="similarity">
    <text evidence="1">Belongs to the transferase hexapeptide repeat family.</text>
</comment>
<dbReference type="Proteomes" id="UP000509782">
    <property type="component" value="Chromosome"/>
</dbReference>
<dbReference type="InterPro" id="IPR001451">
    <property type="entry name" value="Hexapep"/>
</dbReference>